<protein>
    <submittedName>
        <fullName evidence="1">Uncharacterized protein</fullName>
    </submittedName>
</protein>
<comment type="caution">
    <text evidence="1">The sequence shown here is derived from an EMBL/GenBank/DDBJ whole genome shotgun (WGS) entry which is preliminary data.</text>
</comment>
<dbReference type="EMBL" id="CM055109">
    <property type="protein sequence ID" value="KAJ7522455.1"/>
    <property type="molecule type" value="Genomic_DNA"/>
</dbReference>
<dbReference type="Proteomes" id="UP001162992">
    <property type="component" value="Chromosome 18"/>
</dbReference>
<proteinExistence type="predicted"/>
<gene>
    <name evidence="1" type="ORF">O6H91_18G011400</name>
</gene>
<evidence type="ECO:0000313" key="2">
    <source>
        <dbReference type="Proteomes" id="UP001162992"/>
    </source>
</evidence>
<reference evidence="2" key="1">
    <citation type="journal article" date="2024" name="Proc. Natl. Acad. Sci. U.S.A.">
        <title>Extraordinary preservation of gene collinearity over three hundred million years revealed in homosporous lycophytes.</title>
        <authorList>
            <person name="Li C."/>
            <person name="Wickell D."/>
            <person name="Kuo L.Y."/>
            <person name="Chen X."/>
            <person name="Nie B."/>
            <person name="Liao X."/>
            <person name="Peng D."/>
            <person name="Ji J."/>
            <person name="Jenkins J."/>
            <person name="Williams M."/>
            <person name="Shu S."/>
            <person name="Plott C."/>
            <person name="Barry K."/>
            <person name="Rajasekar S."/>
            <person name="Grimwood J."/>
            <person name="Han X."/>
            <person name="Sun S."/>
            <person name="Hou Z."/>
            <person name="He W."/>
            <person name="Dai G."/>
            <person name="Sun C."/>
            <person name="Schmutz J."/>
            <person name="Leebens-Mack J.H."/>
            <person name="Li F.W."/>
            <person name="Wang L."/>
        </authorList>
    </citation>
    <scope>NUCLEOTIDE SEQUENCE [LARGE SCALE GENOMIC DNA]</scope>
    <source>
        <strain evidence="2">cv. PW_Plant_1</strain>
    </source>
</reference>
<sequence length="1172" mass="131537">MSRIYTIPAAMVCRIHRIPLFSALPDDIGDARHAVVYLRAWSFLKRPYRHFGNLPVLPKMQRTRSLCLMKLRHFSILQYKKPNVVLLNSSCENLSKVVESEGVLKYGQHSCSMHTITTSAMPGGAAAWSSSASKSDLKRSLLDERLVKAIAYEGEKGLVNAMGRTTRFGDYLLSQLLVHLTSVRKDASSWSQKLFEMLTIFSGDAKKYDTMTYYERFALLNQISQLLGFEGVVDLIEHQAAGTEASEGSECEDGQHSKSNPYVESNDKQLSLKECQIDHQLSFHPAITFGSSERIELYNPLHDAGAKMSQPDSTTSQNGQAEYSQSRESHTVGTEETEAQKNNAGDSKGSLVSQTLAVNGNQHQKKKAVSAKRSEKKKTSILDGSAVNNDWMLDTPVSFIKCLTKDNQNRLEENGIHTLRMLLHHFPRTYVNHEQAGQTMEDGKHLTFFGIIVSCRGLRLGSSLGAIEVIVKSIVDQNSNDSNPDDSKIQMENDPLHRKEESQTTVFLHLKRFFRGSRFTNQWFLNKMASKYPEGVQAAVSGKVKALSVRGHYEIRDFYLEVLEEEKEYTNGIEFEDLQSRYSVTDKPYPVYPAKGYLQPKAIEYYLQRVLSSLPLDLDPLPGALREKLQLMELRQAYIAIHAPASIEEAKKARHRLVFDEFFYLQMSMLLQKQQMMEKFLEAVGLPSSYMVEREYGLVTMDKWSPLTQKLVESLPYKLTECQIKVISEIICDLQKPVPMNRLLQGDVGCGKTIVAFLALLEVVGAGYQGAFMAPTEFLANQHYERILSWLELLRENVTPRVALLTGSTTLSKARAIRRGLESGDITLVVGTHSLISDSVKFSALALAVIDEQHRFGVGQRERFNSKASIRDSMEGIIIKEHPECGFQKQNVKFLGVPHVLVMSATPIPRTLALALHGDMALSQITEIPPGRPPTITYTFYGDEKGRQAAHKMVHKELEKGGQVFVIYPVIEDSEELPDLRSAVVEYGKLSTEFKDFKVGLAHGRMKVHEKEEALSDFREGKTQLLISTTVIEVGVDIPEASMIVVEHAERYGMAQLHQLRGRVGRGSRESSCILLSSSPSALNRLKILEASKDGFYLAEEDLKHRGPGDLLGKRQSGYLPEFSIARLEEDGEILEQAREAAEEIVEQSQSLEALPHLKRELSMRRPPGTLS</sequence>
<accession>A0ACC2AYA0</accession>
<evidence type="ECO:0000313" key="1">
    <source>
        <dbReference type="EMBL" id="KAJ7522455.1"/>
    </source>
</evidence>
<keyword evidence="2" id="KW-1185">Reference proteome</keyword>
<organism evidence="1 2">
    <name type="scientific">Diphasiastrum complanatum</name>
    <name type="common">Issler's clubmoss</name>
    <name type="synonym">Lycopodium complanatum</name>
    <dbReference type="NCBI Taxonomy" id="34168"/>
    <lineage>
        <taxon>Eukaryota</taxon>
        <taxon>Viridiplantae</taxon>
        <taxon>Streptophyta</taxon>
        <taxon>Embryophyta</taxon>
        <taxon>Tracheophyta</taxon>
        <taxon>Lycopodiopsida</taxon>
        <taxon>Lycopodiales</taxon>
        <taxon>Lycopodiaceae</taxon>
        <taxon>Lycopodioideae</taxon>
        <taxon>Diphasiastrum</taxon>
    </lineage>
</organism>
<name>A0ACC2AYA0_DIPCM</name>